<dbReference type="Proteomes" id="UP000256964">
    <property type="component" value="Unassembled WGS sequence"/>
</dbReference>
<evidence type="ECO:0000313" key="3">
    <source>
        <dbReference type="EMBL" id="RDX45391.1"/>
    </source>
</evidence>
<sequence>MSSPSDDAQIVAFFGTLRTGSYVSTVPISLLIYDYVVTFDLEAELFWTRKFTGASLLFVSNRYIAIVLELFAMAELSFTLTDGSCNGLSKTASIMQDVRFLPWAAFAAMRGFALTKSRATAAVIFTLSIAPLVVNLAQFAIGMTGIAEPIVGCVSSRNSTPQEDLIFPIVSRGGLIIADFILVVATWRTLGAASIRPSMTKMSQGVTRGDHVVEWAAILCVSMMLVRRSLPQPERALHAQRSPPDLHAHLHFRSQPQLHHGVHRTADYHPHHAVPSRPTGGQPARREARLRLPAALLRGVGRHAELRARYELHLRGHRLGRSSGG</sequence>
<keyword evidence="1" id="KW-0812">Transmembrane</keyword>
<proteinExistence type="predicted"/>
<dbReference type="AlphaFoldDB" id="A0A371CYM6"/>
<protein>
    <recommendedName>
        <fullName evidence="2">DUF6533 domain-containing protein</fullName>
    </recommendedName>
</protein>
<evidence type="ECO:0000313" key="4">
    <source>
        <dbReference type="Proteomes" id="UP000256964"/>
    </source>
</evidence>
<keyword evidence="1" id="KW-0472">Membrane</keyword>
<dbReference type="InterPro" id="IPR045340">
    <property type="entry name" value="DUF6533"/>
</dbReference>
<keyword evidence="1" id="KW-1133">Transmembrane helix</keyword>
<dbReference type="OrthoDB" id="2756746at2759"/>
<dbReference type="Pfam" id="PF20151">
    <property type="entry name" value="DUF6533"/>
    <property type="match status" value="1"/>
</dbReference>
<gene>
    <name evidence="3" type="ORF">OH76DRAFT_1408156</name>
</gene>
<keyword evidence="4" id="KW-1185">Reference proteome</keyword>
<feature type="transmembrane region" description="Helical" evidence="1">
    <location>
        <begin position="119"/>
        <end position="141"/>
    </location>
</feature>
<dbReference type="EMBL" id="KZ857438">
    <property type="protein sequence ID" value="RDX45391.1"/>
    <property type="molecule type" value="Genomic_DNA"/>
</dbReference>
<name>A0A371CYM6_9APHY</name>
<evidence type="ECO:0000259" key="2">
    <source>
        <dbReference type="Pfam" id="PF20151"/>
    </source>
</evidence>
<reference evidence="3 4" key="1">
    <citation type="journal article" date="2018" name="Biotechnol. Biofuels">
        <title>Integrative visual omics of the white-rot fungus Polyporus brumalis exposes the biotechnological potential of its oxidative enzymes for delignifying raw plant biomass.</title>
        <authorList>
            <person name="Miyauchi S."/>
            <person name="Rancon A."/>
            <person name="Drula E."/>
            <person name="Hage H."/>
            <person name="Chaduli D."/>
            <person name="Favel A."/>
            <person name="Grisel S."/>
            <person name="Henrissat B."/>
            <person name="Herpoel-Gimbert I."/>
            <person name="Ruiz-Duenas F.J."/>
            <person name="Chevret D."/>
            <person name="Hainaut M."/>
            <person name="Lin J."/>
            <person name="Wang M."/>
            <person name="Pangilinan J."/>
            <person name="Lipzen A."/>
            <person name="Lesage-Meessen L."/>
            <person name="Navarro D."/>
            <person name="Riley R."/>
            <person name="Grigoriev I.V."/>
            <person name="Zhou S."/>
            <person name="Raouche S."/>
            <person name="Rosso M.N."/>
        </authorList>
    </citation>
    <scope>NUCLEOTIDE SEQUENCE [LARGE SCALE GENOMIC DNA]</scope>
    <source>
        <strain evidence="3 4">BRFM 1820</strain>
    </source>
</reference>
<accession>A0A371CYM6</accession>
<evidence type="ECO:0000256" key="1">
    <source>
        <dbReference type="SAM" id="Phobius"/>
    </source>
</evidence>
<feature type="transmembrane region" description="Helical" evidence="1">
    <location>
        <begin position="165"/>
        <end position="191"/>
    </location>
</feature>
<feature type="domain" description="DUF6533" evidence="2">
    <location>
        <begin position="22"/>
        <end position="67"/>
    </location>
</feature>
<organism evidence="3 4">
    <name type="scientific">Lentinus brumalis</name>
    <dbReference type="NCBI Taxonomy" id="2498619"/>
    <lineage>
        <taxon>Eukaryota</taxon>
        <taxon>Fungi</taxon>
        <taxon>Dikarya</taxon>
        <taxon>Basidiomycota</taxon>
        <taxon>Agaricomycotina</taxon>
        <taxon>Agaricomycetes</taxon>
        <taxon>Polyporales</taxon>
        <taxon>Polyporaceae</taxon>
        <taxon>Lentinus</taxon>
    </lineage>
</organism>